<dbReference type="InterPro" id="IPR031468">
    <property type="entry name" value="SMP_LBD"/>
</dbReference>
<dbReference type="HAMAP" id="MF_03105">
    <property type="entry name" value="Mdm34"/>
    <property type="match status" value="1"/>
</dbReference>
<keyword evidence="7" id="KW-0446">Lipid-binding</keyword>
<evidence type="ECO:0000256" key="7">
    <source>
        <dbReference type="ARBA" id="ARBA00023121"/>
    </source>
</evidence>
<evidence type="ECO:0000256" key="2">
    <source>
        <dbReference type="ARBA" id="ARBA00022448"/>
    </source>
</evidence>
<keyword evidence="5 10" id="KW-1000">Mitochondrion outer membrane</keyword>
<gene>
    <name evidence="13" type="primary">MDM34_2</name>
    <name evidence="10" type="synonym">MDM34</name>
    <name evidence="13" type="ORF">IWQ60_008143</name>
</gene>
<evidence type="ECO:0000256" key="1">
    <source>
        <dbReference type="ARBA" id="ARBA00004370"/>
    </source>
</evidence>
<protein>
    <recommendedName>
        <fullName evidence="10">Mitochondrial distribution and morphology protein 34</fullName>
    </recommendedName>
</protein>
<comment type="caution">
    <text evidence="13">The sequence shown here is derived from an EMBL/GenBank/DDBJ whole genome shotgun (WGS) entry which is preliminary data.</text>
</comment>
<evidence type="ECO:0000256" key="3">
    <source>
        <dbReference type="ARBA" id="ARBA00022452"/>
    </source>
</evidence>
<feature type="compositionally biased region" description="Polar residues" evidence="11">
    <location>
        <begin position="317"/>
        <end position="339"/>
    </location>
</feature>
<comment type="subunit">
    <text evidence="10">Component of the ER-mitochondria encounter structure (ERMES) or MDM complex, composed of MMM1, MDM10, MDM12 and MDM34_2.</text>
</comment>
<evidence type="ECO:0000256" key="5">
    <source>
        <dbReference type="ARBA" id="ARBA00022787"/>
    </source>
</evidence>
<dbReference type="GO" id="GO:1990456">
    <property type="term" value="P:mitochondrion-endoplasmic reticulum membrane tethering"/>
    <property type="evidence" value="ECO:0007669"/>
    <property type="project" value="TreeGrafter"/>
</dbReference>
<keyword evidence="4 10" id="KW-0812">Transmembrane</keyword>
<keyword evidence="2" id="KW-0813">Transport</keyword>
<dbReference type="OrthoDB" id="17927at2759"/>
<sequence>MSFKFSWSGFSDDFCERARQLLTNALNSGSLPDSIVDRIVVKELNLGTQPPELEILDVTDLTDDRFAGQFRLAYTGDAHLLLQTKVQVNPMKLRRSEISLQPRFGVLAADQPLVVPMLLRISHVRLRGTVGLAVSKQHGVNIAFKKSPLESILVSSTFDDVPQVRNMLQREIETQLRVLFLDNLPHMIHELSLRHLSQYRTEAASRPVTPPPSSHPHHDTYPPTLPDPFAHRPPRPRSKYYSNPPDAWTSGALPPPSPALSEPGQRRPPLNPLNIHLPPTEFPFHIHQPPPPPPTAAFSPAAGSYPYPSGPDRRHTSSSASLPTTGTLSRVPSNHSCSTLVAPLTDPEDSPPNGNRGRPTAHSPDGDSDSHPDPATYNLASHSDVAELCGLISPQPMRALSNLQRRSWAVGLNSTDQSVDSHLPRTLFAKTSVPSSPCGHPPLGRPWTRPPSQLASPTLPPAWPLAMGSSSSPELRPIGHPSGSSPTSATGVGAATSSSSSISAVLAHHNAAQPNHQHQHRHLHPSTPQQHAQAPPVSSSSYPDPTDGDAAPGLSRAISVSQIMSMSAHAKDSTKPPPFGTSTASIASILSPTLLSPRIFPKEY</sequence>
<organism evidence="13 14">
    <name type="scientific">Tieghemiomyces parasiticus</name>
    <dbReference type="NCBI Taxonomy" id="78921"/>
    <lineage>
        <taxon>Eukaryota</taxon>
        <taxon>Fungi</taxon>
        <taxon>Fungi incertae sedis</taxon>
        <taxon>Zoopagomycota</taxon>
        <taxon>Kickxellomycotina</taxon>
        <taxon>Dimargaritomycetes</taxon>
        <taxon>Dimargaritales</taxon>
        <taxon>Dimargaritaceae</taxon>
        <taxon>Tieghemiomyces</taxon>
    </lineage>
</organism>
<dbReference type="PROSITE" id="PS51847">
    <property type="entry name" value="SMP"/>
    <property type="match status" value="1"/>
</dbReference>
<proteinExistence type="inferred from homology"/>
<dbReference type="GO" id="GO:0032865">
    <property type="term" value="C:ERMES complex"/>
    <property type="evidence" value="ECO:0007669"/>
    <property type="project" value="UniProtKB-UniRule"/>
</dbReference>
<dbReference type="PANTHER" id="PTHR28185">
    <property type="entry name" value="MITOCHONDRIAL DISTRIBUTION AND MORPHOLOGY PROTEIN 34"/>
    <property type="match status" value="1"/>
</dbReference>
<evidence type="ECO:0000256" key="9">
    <source>
        <dbReference type="ARBA" id="ARBA00023136"/>
    </source>
</evidence>
<dbReference type="GO" id="GO:0007005">
    <property type="term" value="P:mitochondrion organization"/>
    <property type="evidence" value="ECO:0007669"/>
    <property type="project" value="InterPro"/>
</dbReference>
<feature type="region of interest" description="Disordered" evidence="11">
    <location>
        <begin position="431"/>
        <end position="553"/>
    </location>
</feature>
<evidence type="ECO:0000256" key="4">
    <source>
        <dbReference type="ARBA" id="ARBA00022692"/>
    </source>
</evidence>
<name>A0A9W8A042_9FUNG</name>
<comment type="function">
    <text evidence="10">Component of the ERMES/MDM complex, which serves as a molecular tether to connect the endoplasmic reticulum (ER) and mitochondria. Components of this complex are involved in the control of mitochondrial shape and protein biogenesis, and function in nonvesicular lipid trafficking between the ER and mitochondria. MDM34_2 is required for the interaction of the ER-resident membrane protein MMM1 and the outer mitochondrial membrane-resident beta-barrel protein MDM10.</text>
</comment>
<dbReference type="CDD" id="cd21673">
    <property type="entry name" value="SMP_Mdm34"/>
    <property type="match status" value="1"/>
</dbReference>
<evidence type="ECO:0000313" key="14">
    <source>
        <dbReference type="Proteomes" id="UP001150569"/>
    </source>
</evidence>
<dbReference type="Proteomes" id="UP001150569">
    <property type="component" value="Unassembled WGS sequence"/>
</dbReference>
<comment type="domain">
    <text evidence="10">Lacks alpha-helical transmembrane segments, suggesting that it resides in the membrane via beta-sheet conformations similar to those predicted for other outer membrane proteins and porin.</text>
</comment>
<dbReference type="AlphaFoldDB" id="A0A9W8A042"/>
<comment type="subcellular location">
    <subcellularLocation>
        <location evidence="1">Membrane</location>
    </subcellularLocation>
    <subcellularLocation>
        <location evidence="10">Mitochondrion outer membrane</location>
        <topology evidence="10">Multi-pass membrane protein</topology>
    </subcellularLocation>
    <text evidence="10">The ERMES/MDM complex localizes to a few discrete foci (around 10 per single cell), that represent mitochondria-endoplasmic reticulum junctions. These foci are often found next to mtDNA nucleoids.</text>
</comment>
<keyword evidence="9 10" id="KW-0472">Membrane</keyword>
<dbReference type="InterPro" id="IPR027536">
    <property type="entry name" value="MDM34"/>
</dbReference>
<keyword evidence="8 10" id="KW-0496">Mitochondrion</keyword>
<evidence type="ECO:0000256" key="11">
    <source>
        <dbReference type="SAM" id="MobiDB-lite"/>
    </source>
</evidence>
<dbReference type="GO" id="GO:0015914">
    <property type="term" value="P:phospholipid transport"/>
    <property type="evidence" value="ECO:0007669"/>
    <property type="project" value="TreeGrafter"/>
</dbReference>
<keyword evidence="6" id="KW-0445">Lipid transport</keyword>
<evidence type="ECO:0000256" key="8">
    <source>
        <dbReference type="ARBA" id="ARBA00023128"/>
    </source>
</evidence>
<keyword evidence="3 10" id="KW-1134">Transmembrane beta strand</keyword>
<feature type="domain" description="SMP-LTD" evidence="12">
    <location>
        <begin position="1"/>
        <end position="193"/>
    </location>
</feature>
<dbReference type="GO" id="GO:0008289">
    <property type="term" value="F:lipid binding"/>
    <property type="evidence" value="ECO:0007669"/>
    <property type="project" value="UniProtKB-KW"/>
</dbReference>
<keyword evidence="14" id="KW-1185">Reference proteome</keyword>
<dbReference type="InterPro" id="IPR058825">
    <property type="entry name" value="MDM34_N"/>
</dbReference>
<evidence type="ECO:0000313" key="13">
    <source>
        <dbReference type="EMBL" id="KAJ1916332.1"/>
    </source>
</evidence>
<dbReference type="EMBL" id="JANBPT010000589">
    <property type="protein sequence ID" value="KAJ1916332.1"/>
    <property type="molecule type" value="Genomic_DNA"/>
</dbReference>
<comment type="similarity">
    <text evidence="10">Belongs to the MDM34 family.</text>
</comment>
<dbReference type="PANTHER" id="PTHR28185:SF1">
    <property type="entry name" value="MITOCHONDRIAL DISTRIBUTION AND MORPHOLOGY PROTEIN 34"/>
    <property type="match status" value="1"/>
</dbReference>
<evidence type="ECO:0000256" key="6">
    <source>
        <dbReference type="ARBA" id="ARBA00023055"/>
    </source>
</evidence>
<accession>A0A9W8A042</accession>
<dbReference type="Pfam" id="PF26545">
    <property type="entry name" value="Mdm34_N"/>
    <property type="match status" value="1"/>
</dbReference>
<reference evidence="13" key="1">
    <citation type="submission" date="2022-07" db="EMBL/GenBank/DDBJ databases">
        <title>Phylogenomic reconstructions and comparative analyses of Kickxellomycotina fungi.</title>
        <authorList>
            <person name="Reynolds N.K."/>
            <person name="Stajich J.E."/>
            <person name="Barry K."/>
            <person name="Grigoriev I.V."/>
            <person name="Crous P."/>
            <person name="Smith M.E."/>
        </authorList>
    </citation>
    <scope>NUCLEOTIDE SEQUENCE</scope>
    <source>
        <strain evidence="13">RSA 861</strain>
    </source>
</reference>
<feature type="compositionally biased region" description="Polar residues" evidence="11">
    <location>
        <begin position="526"/>
        <end position="543"/>
    </location>
</feature>
<feature type="compositionally biased region" description="Low complexity" evidence="11">
    <location>
        <begin position="482"/>
        <end position="516"/>
    </location>
</feature>
<feature type="region of interest" description="Disordered" evidence="11">
    <location>
        <begin position="202"/>
        <end position="378"/>
    </location>
</feature>
<evidence type="ECO:0000256" key="10">
    <source>
        <dbReference type="HAMAP-Rule" id="MF_03105"/>
    </source>
</evidence>
<evidence type="ECO:0000259" key="12">
    <source>
        <dbReference type="PROSITE" id="PS51847"/>
    </source>
</evidence>